<feature type="domain" description="RNA-binding S4" evidence="6">
    <location>
        <begin position="12"/>
        <end position="72"/>
    </location>
</feature>
<dbReference type="InterPro" id="IPR006145">
    <property type="entry name" value="PsdUridine_synth_RsuA/RluA"/>
</dbReference>
<dbReference type="Gene3D" id="3.30.2350.10">
    <property type="entry name" value="Pseudouridine synthase"/>
    <property type="match status" value="1"/>
</dbReference>
<dbReference type="Proteomes" id="UP000176204">
    <property type="component" value="Chromosome I"/>
</dbReference>
<dbReference type="GO" id="GO:0003723">
    <property type="term" value="F:RNA binding"/>
    <property type="evidence" value="ECO:0007669"/>
    <property type="project" value="UniProtKB-KW"/>
</dbReference>
<dbReference type="SMART" id="SM00363">
    <property type="entry name" value="S4"/>
    <property type="match status" value="1"/>
</dbReference>
<dbReference type="NCBIfam" id="TIGR00005">
    <property type="entry name" value="rluA_subfam"/>
    <property type="match status" value="1"/>
</dbReference>
<dbReference type="CDD" id="cd02869">
    <property type="entry name" value="PseudoU_synth_RluA_like"/>
    <property type="match status" value="1"/>
</dbReference>
<comment type="catalytic activity">
    <reaction evidence="5">
        <text>a uridine in RNA = a pseudouridine in RNA</text>
        <dbReference type="Rhea" id="RHEA:48348"/>
        <dbReference type="Rhea" id="RHEA-COMP:12068"/>
        <dbReference type="Rhea" id="RHEA-COMP:12069"/>
        <dbReference type="ChEBI" id="CHEBI:65314"/>
        <dbReference type="ChEBI" id="CHEBI:65315"/>
    </reaction>
</comment>
<evidence type="ECO:0000256" key="2">
    <source>
        <dbReference type="ARBA" id="ARBA00023235"/>
    </source>
</evidence>
<dbReference type="InterPro" id="IPR002942">
    <property type="entry name" value="S4_RNA-bd"/>
</dbReference>
<dbReference type="EC" id="5.4.99.-" evidence="5"/>
<evidence type="ECO:0000256" key="1">
    <source>
        <dbReference type="ARBA" id="ARBA00010876"/>
    </source>
</evidence>
<evidence type="ECO:0000256" key="5">
    <source>
        <dbReference type="RuleBase" id="RU362028"/>
    </source>
</evidence>
<dbReference type="InterPro" id="IPR020103">
    <property type="entry name" value="PsdUridine_synth_cat_dom_sf"/>
</dbReference>
<feature type="active site" evidence="3">
    <location>
        <position position="135"/>
    </location>
</feature>
<protein>
    <recommendedName>
        <fullName evidence="5">Pseudouridine synthase</fullName>
        <ecNumber evidence="5">5.4.99.-</ecNumber>
    </recommendedName>
</protein>
<dbReference type="RefSeq" id="WP_067775787.1">
    <property type="nucleotide sequence ID" value="NZ_JACVVN010000012.1"/>
</dbReference>
<proteinExistence type="inferred from homology"/>
<dbReference type="EMBL" id="LT629973">
    <property type="protein sequence ID" value="SEH94859.1"/>
    <property type="molecule type" value="Genomic_DNA"/>
</dbReference>
<dbReference type="InterPro" id="IPR006225">
    <property type="entry name" value="PsdUridine_synth_RluC/D"/>
</dbReference>
<dbReference type="GO" id="GO:0120159">
    <property type="term" value="F:rRNA pseudouridine synthase activity"/>
    <property type="evidence" value="ECO:0007669"/>
    <property type="project" value="UniProtKB-ARBA"/>
</dbReference>
<evidence type="ECO:0000256" key="4">
    <source>
        <dbReference type="PROSITE-ProRule" id="PRU00182"/>
    </source>
</evidence>
<dbReference type="PROSITE" id="PS01129">
    <property type="entry name" value="PSI_RLU"/>
    <property type="match status" value="1"/>
</dbReference>
<organism evidence="7 8">
    <name type="scientific">Akkermansia glycaniphila</name>
    <dbReference type="NCBI Taxonomy" id="1679444"/>
    <lineage>
        <taxon>Bacteria</taxon>
        <taxon>Pseudomonadati</taxon>
        <taxon>Verrucomicrobiota</taxon>
        <taxon>Verrucomicrobiia</taxon>
        <taxon>Verrucomicrobiales</taxon>
        <taxon>Akkermansiaceae</taxon>
        <taxon>Akkermansia</taxon>
    </lineage>
</organism>
<dbReference type="Pfam" id="PF00849">
    <property type="entry name" value="PseudoU_synth_2"/>
    <property type="match status" value="1"/>
</dbReference>
<dbReference type="SUPFAM" id="SSF55174">
    <property type="entry name" value="Alpha-L RNA-binding motif"/>
    <property type="match status" value="1"/>
</dbReference>
<dbReference type="AlphaFoldDB" id="A0A1C7PC17"/>
<evidence type="ECO:0000313" key="8">
    <source>
        <dbReference type="Proteomes" id="UP000176204"/>
    </source>
</evidence>
<dbReference type="CDD" id="cd00165">
    <property type="entry name" value="S4"/>
    <property type="match status" value="1"/>
</dbReference>
<gene>
    <name evidence="7" type="ORF">PYTT_1992</name>
</gene>
<dbReference type="Pfam" id="PF01479">
    <property type="entry name" value="S4"/>
    <property type="match status" value="1"/>
</dbReference>
<keyword evidence="4" id="KW-0694">RNA-binding</keyword>
<dbReference type="GO" id="GO:0000455">
    <property type="term" value="P:enzyme-directed rRNA pseudouridine synthesis"/>
    <property type="evidence" value="ECO:0007669"/>
    <property type="project" value="TreeGrafter"/>
</dbReference>
<dbReference type="InterPro" id="IPR006224">
    <property type="entry name" value="PsdUridine_synth_RluA-like_CS"/>
</dbReference>
<accession>A0A1C7PC17</accession>
<dbReference type="PANTHER" id="PTHR21600:SF44">
    <property type="entry name" value="RIBOSOMAL LARGE SUBUNIT PSEUDOURIDINE SYNTHASE D"/>
    <property type="match status" value="1"/>
</dbReference>
<dbReference type="Gene3D" id="3.10.290.10">
    <property type="entry name" value="RNA-binding S4 domain"/>
    <property type="match status" value="1"/>
</dbReference>
<evidence type="ECO:0000313" key="7">
    <source>
        <dbReference type="EMBL" id="SEH94859.1"/>
    </source>
</evidence>
<comment type="similarity">
    <text evidence="1 5">Belongs to the pseudouridine synthase RluA family.</text>
</comment>
<name>A0A1C7PC17_9BACT</name>
<evidence type="ECO:0000259" key="6">
    <source>
        <dbReference type="SMART" id="SM00363"/>
    </source>
</evidence>
<dbReference type="PROSITE" id="PS50889">
    <property type="entry name" value="S4"/>
    <property type="match status" value="1"/>
</dbReference>
<keyword evidence="8" id="KW-1185">Reference proteome</keyword>
<dbReference type="SUPFAM" id="SSF55120">
    <property type="entry name" value="Pseudouridine synthase"/>
    <property type="match status" value="1"/>
</dbReference>
<dbReference type="PANTHER" id="PTHR21600">
    <property type="entry name" value="MITOCHONDRIAL RNA PSEUDOURIDINE SYNTHASE"/>
    <property type="match status" value="1"/>
</dbReference>
<dbReference type="OrthoDB" id="9807829at2"/>
<reference evidence="8" key="1">
    <citation type="submission" date="2016-09" db="EMBL/GenBank/DDBJ databases">
        <authorList>
            <person name="Koehorst J."/>
        </authorList>
    </citation>
    <scope>NUCLEOTIDE SEQUENCE [LARGE SCALE GENOMIC DNA]</scope>
</reference>
<dbReference type="InterPro" id="IPR050188">
    <property type="entry name" value="RluA_PseudoU_synthase"/>
</dbReference>
<evidence type="ECO:0000256" key="3">
    <source>
        <dbReference type="PIRSR" id="PIRSR606225-1"/>
    </source>
</evidence>
<sequence>MTLTTDDADGTQRLDQYLARQLPELSRSRIQALVKAGDITINGKPAKAKTPVNRGDAIEINIPEPEPAEAQPQNIPLEILYEDKDIIVINKESGLVVHPAAGNPDGTLVNAVLYHCGDLSGIGGVGRPGIVHRLDKDTSGCIVIAKNDQAHLSLTTQFAERSTEKIYLAVVQGSPKQDEGTVFTNIGRHPVNRLKMAVVNPGSGKSAITDWKVLQRDPSTDSSLVMCTLHTGRTHQIRVHMLHLGHPLIGDPIYAKPARQKAQTGRLMLHAWKLAFDHPATGERISLQAPVPPEYTPWLDHFNP</sequence>
<keyword evidence="2 5" id="KW-0413">Isomerase</keyword>
<dbReference type="InterPro" id="IPR036986">
    <property type="entry name" value="S4_RNA-bd_sf"/>
</dbReference>
<comment type="function">
    <text evidence="5">Responsible for synthesis of pseudouridine from uracil.</text>
</comment>
<dbReference type="PATRIC" id="fig|1679444.3.peg.572"/>
<dbReference type="KEGG" id="agl:PYTT_1992"/>
<dbReference type="STRING" id="1679444.PYTT_1992"/>